<dbReference type="EMBL" id="KZ308473">
    <property type="protein sequence ID" value="KAG8230254.1"/>
    <property type="molecule type" value="Genomic_DNA"/>
</dbReference>
<organism evidence="2 3">
    <name type="scientific">Ladona fulva</name>
    <name type="common">Scarce chaser dragonfly</name>
    <name type="synonym">Libellula fulva</name>
    <dbReference type="NCBI Taxonomy" id="123851"/>
    <lineage>
        <taxon>Eukaryota</taxon>
        <taxon>Metazoa</taxon>
        <taxon>Ecdysozoa</taxon>
        <taxon>Arthropoda</taxon>
        <taxon>Hexapoda</taxon>
        <taxon>Insecta</taxon>
        <taxon>Pterygota</taxon>
        <taxon>Palaeoptera</taxon>
        <taxon>Odonata</taxon>
        <taxon>Epiprocta</taxon>
        <taxon>Anisoptera</taxon>
        <taxon>Libelluloidea</taxon>
        <taxon>Libellulidae</taxon>
        <taxon>Ladona</taxon>
    </lineage>
</organism>
<dbReference type="Proteomes" id="UP000792457">
    <property type="component" value="Unassembled WGS sequence"/>
</dbReference>
<dbReference type="InterPro" id="IPR036691">
    <property type="entry name" value="Endo/exonu/phosph_ase_sf"/>
</dbReference>
<dbReference type="Gene3D" id="3.60.10.10">
    <property type="entry name" value="Endonuclease/exonuclease/phosphatase"/>
    <property type="match status" value="1"/>
</dbReference>
<proteinExistence type="predicted"/>
<dbReference type="SUPFAM" id="SSF56219">
    <property type="entry name" value="DNase I-like"/>
    <property type="match status" value="1"/>
</dbReference>
<dbReference type="OrthoDB" id="425681at2759"/>
<feature type="compositionally biased region" description="Basic and acidic residues" evidence="1">
    <location>
        <begin position="1"/>
        <end position="14"/>
    </location>
</feature>
<evidence type="ECO:0000256" key="1">
    <source>
        <dbReference type="SAM" id="MobiDB-lite"/>
    </source>
</evidence>
<comment type="caution">
    <text evidence="2">The sequence shown here is derived from an EMBL/GenBank/DDBJ whole genome shotgun (WGS) entry which is preliminary data.</text>
</comment>
<protein>
    <recommendedName>
        <fullName evidence="4">Craniofacial development protein 2-like</fullName>
    </recommendedName>
</protein>
<accession>A0A8K0P439</accession>
<reference evidence="2" key="1">
    <citation type="submission" date="2013-04" db="EMBL/GenBank/DDBJ databases">
        <authorList>
            <person name="Qu J."/>
            <person name="Murali S.C."/>
            <person name="Bandaranaike D."/>
            <person name="Bellair M."/>
            <person name="Blankenburg K."/>
            <person name="Chao H."/>
            <person name="Dinh H."/>
            <person name="Doddapaneni H."/>
            <person name="Downs B."/>
            <person name="Dugan-Rocha S."/>
            <person name="Elkadiri S."/>
            <person name="Gnanaolivu R.D."/>
            <person name="Hernandez B."/>
            <person name="Javaid M."/>
            <person name="Jayaseelan J.C."/>
            <person name="Lee S."/>
            <person name="Li M."/>
            <person name="Ming W."/>
            <person name="Munidasa M."/>
            <person name="Muniz J."/>
            <person name="Nguyen L."/>
            <person name="Ongeri F."/>
            <person name="Osuji N."/>
            <person name="Pu L.-L."/>
            <person name="Puazo M."/>
            <person name="Qu C."/>
            <person name="Quiroz J."/>
            <person name="Raj R."/>
            <person name="Weissenberger G."/>
            <person name="Xin Y."/>
            <person name="Zou X."/>
            <person name="Han Y."/>
            <person name="Richards S."/>
            <person name="Worley K."/>
            <person name="Muzny D."/>
            <person name="Gibbs R."/>
        </authorList>
    </citation>
    <scope>NUCLEOTIDE SEQUENCE</scope>
    <source>
        <strain evidence="2">Sampled in the wild</strain>
    </source>
</reference>
<sequence length="102" mass="11955">MKDSGGKTYPHSDLRMGNIPGNSWRFNKKTKTTKVKTKDRTRKSTNNEIRIGTWNVRTLNRKEKLENLKREMERNKIDVLGLSEIRCEGEGEVILDGYMKQR</sequence>
<evidence type="ECO:0000313" key="2">
    <source>
        <dbReference type="EMBL" id="KAG8230254.1"/>
    </source>
</evidence>
<gene>
    <name evidence="2" type="ORF">J437_LFUL009792</name>
</gene>
<evidence type="ECO:0000313" key="3">
    <source>
        <dbReference type="Proteomes" id="UP000792457"/>
    </source>
</evidence>
<evidence type="ECO:0008006" key="4">
    <source>
        <dbReference type="Google" id="ProtNLM"/>
    </source>
</evidence>
<name>A0A8K0P439_LADFU</name>
<dbReference type="AlphaFoldDB" id="A0A8K0P439"/>
<keyword evidence="3" id="KW-1185">Reference proteome</keyword>
<reference evidence="2" key="2">
    <citation type="submission" date="2017-10" db="EMBL/GenBank/DDBJ databases">
        <title>Ladona fulva Genome sequencing and assembly.</title>
        <authorList>
            <person name="Murali S."/>
            <person name="Richards S."/>
            <person name="Bandaranaike D."/>
            <person name="Bellair M."/>
            <person name="Blankenburg K."/>
            <person name="Chao H."/>
            <person name="Dinh H."/>
            <person name="Doddapaneni H."/>
            <person name="Dugan-Rocha S."/>
            <person name="Elkadiri S."/>
            <person name="Gnanaolivu R."/>
            <person name="Hernandez B."/>
            <person name="Skinner E."/>
            <person name="Javaid M."/>
            <person name="Lee S."/>
            <person name="Li M."/>
            <person name="Ming W."/>
            <person name="Munidasa M."/>
            <person name="Muniz J."/>
            <person name="Nguyen L."/>
            <person name="Hughes D."/>
            <person name="Osuji N."/>
            <person name="Pu L.-L."/>
            <person name="Puazo M."/>
            <person name="Qu C."/>
            <person name="Quiroz J."/>
            <person name="Raj R."/>
            <person name="Weissenberger G."/>
            <person name="Xin Y."/>
            <person name="Zou X."/>
            <person name="Han Y."/>
            <person name="Worley K."/>
            <person name="Muzny D."/>
            <person name="Gibbs R."/>
        </authorList>
    </citation>
    <scope>NUCLEOTIDE SEQUENCE</scope>
    <source>
        <strain evidence="2">Sampled in the wild</strain>
    </source>
</reference>
<feature type="region of interest" description="Disordered" evidence="1">
    <location>
        <begin position="1"/>
        <end position="46"/>
    </location>
</feature>
<feature type="compositionally biased region" description="Basic residues" evidence="1">
    <location>
        <begin position="26"/>
        <end position="43"/>
    </location>
</feature>